<proteinExistence type="predicted"/>
<protein>
    <submittedName>
        <fullName evidence="2">Uncharacterized protein</fullName>
    </submittedName>
</protein>
<gene>
    <name evidence="2" type="ORF">AB205_0202390</name>
</gene>
<name>A0A2G9RPA2_AQUCT</name>
<feature type="non-terminal residue" evidence="2">
    <location>
        <position position="1"/>
    </location>
</feature>
<dbReference type="AlphaFoldDB" id="A0A2G9RPA2"/>
<reference evidence="3" key="1">
    <citation type="journal article" date="2017" name="Nat. Commun.">
        <title>The North American bullfrog draft genome provides insight into hormonal regulation of long noncoding RNA.</title>
        <authorList>
            <person name="Hammond S.A."/>
            <person name="Warren R.L."/>
            <person name="Vandervalk B.P."/>
            <person name="Kucuk E."/>
            <person name="Khan H."/>
            <person name="Gibb E.A."/>
            <person name="Pandoh P."/>
            <person name="Kirk H."/>
            <person name="Zhao Y."/>
            <person name="Jones M."/>
            <person name="Mungall A.J."/>
            <person name="Coope R."/>
            <person name="Pleasance S."/>
            <person name="Moore R.A."/>
            <person name="Holt R.A."/>
            <person name="Round J.M."/>
            <person name="Ohora S."/>
            <person name="Walle B.V."/>
            <person name="Veldhoen N."/>
            <person name="Helbing C.C."/>
            <person name="Birol I."/>
        </authorList>
    </citation>
    <scope>NUCLEOTIDE SEQUENCE [LARGE SCALE GENOMIC DNA]</scope>
</reference>
<organism evidence="2 3">
    <name type="scientific">Aquarana catesbeiana</name>
    <name type="common">American bullfrog</name>
    <name type="synonym">Rana catesbeiana</name>
    <dbReference type="NCBI Taxonomy" id="8400"/>
    <lineage>
        <taxon>Eukaryota</taxon>
        <taxon>Metazoa</taxon>
        <taxon>Chordata</taxon>
        <taxon>Craniata</taxon>
        <taxon>Vertebrata</taxon>
        <taxon>Euteleostomi</taxon>
        <taxon>Amphibia</taxon>
        <taxon>Batrachia</taxon>
        <taxon>Anura</taxon>
        <taxon>Neobatrachia</taxon>
        <taxon>Ranoidea</taxon>
        <taxon>Ranidae</taxon>
        <taxon>Aquarana</taxon>
    </lineage>
</organism>
<dbReference type="EMBL" id="KV935863">
    <property type="protein sequence ID" value="PIO29720.1"/>
    <property type="molecule type" value="Genomic_DNA"/>
</dbReference>
<evidence type="ECO:0000313" key="3">
    <source>
        <dbReference type="Proteomes" id="UP000228934"/>
    </source>
</evidence>
<feature type="region of interest" description="Disordered" evidence="1">
    <location>
        <begin position="1"/>
        <end position="77"/>
    </location>
</feature>
<keyword evidence="3" id="KW-1185">Reference proteome</keyword>
<dbReference type="Proteomes" id="UP000228934">
    <property type="component" value="Unassembled WGS sequence"/>
</dbReference>
<accession>A0A2G9RPA2</accession>
<dbReference type="OrthoDB" id="6108017at2759"/>
<evidence type="ECO:0000313" key="2">
    <source>
        <dbReference type="EMBL" id="PIO29720.1"/>
    </source>
</evidence>
<evidence type="ECO:0000256" key="1">
    <source>
        <dbReference type="SAM" id="MobiDB-lite"/>
    </source>
</evidence>
<sequence length="306" mass="34551">LQFSEKNIYDNIEPSNERQESALSQNKTATQKGGVHYGHRKQSMPAAEETAPPLPERKCSISNNDNEEIYSKPRKDAHDEDLYSFSKKDTDVLYSLVKETQISHKNMVKTDVPDVLYSEVKLDSLPSALGHLQSSTQSLNQLSLDTRTPTLLSSLKSLSECEVLEMKFATSIQTVNSKTITAPLLRGRDENLDNSFLYSKITSEPEIEDAYEQIPFRSSRSESEYEAVNQISNYSVCSTSTYDHVSTRTSKEITSREFNKKVAVTSFAQDGAYETVSRDVSKLAGRKQNIAKNEKPKRFFFGDKKK</sequence>
<feature type="compositionally biased region" description="Polar residues" evidence="1">
    <location>
        <begin position="21"/>
        <end position="31"/>
    </location>
</feature>